<comment type="similarity">
    <text evidence="2">Belongs to the cytochrome P450 family.</text>
</comment>
<dbReference type="GO" id="GO:0005506">
    <property type="term" value="F:iron ion binding"/>
    <property type="evidence" value="ECO:0007669"/>
    <property type="project" value="InterPro"/>
</dbReference>
<dbReference type="PANTHER" id="PTHR46300:SF7">
    <property type="entry name" value="P450, PUTATIVE (EUROFUNG)-RELATED"/>
    <property type="match status" value="1"/>
</dbReference>
<keyword evidence="3" id="KW-0349">Heme</keyword>
<evidence type="ECO:0000256" key="6">
    <source>
        <dbReference type="ARBA" id="ARBA00023004"/>
    </source>
</evidence>
<evidence type="ECO:0000313" key="8">
    <source>
        <dbReference type="EMBL" id="CAE6456505.1"/>
    </source>
</evidence>
<evidence type="ECO:0008006" key="10">
    <source>
        <dbReference type="Google" id="ProtNLM"/>
    </source>
</evidence>
<keyword evidence="7" id="KW-0503">Monooxygenase</keyword>
<dbReference type="SUPFAM" id="SSF48264">
    <property type="entry name" value="Cytochrome P450"/>
    <property type="match status" value="1"/>
</dbReference>
<dbReference type="AlphaFoldDB" id="A0A8H3GLN9"/>
<comment type="caution">
    <text evidence="8">The sequence shown here is derived from an EMBL/GenBank/DDBJ whole genome shotgun (WGS) entry which is preliminary data.</text>
</comment>
<keyword evidence="6" id="KW-0408">Iron</keyword>
<evidence type="ECO:0000256" key="3">
    <source>
        <dbReference type="ARBA" id="ARBA00022617"/>
    </source>
</evidence>
<proteinExistence type="inferred from homology"/>
<evidence type="ECO:0000256" key="1">
    <source>
        <dbReference type="ARBA" id="ARBA00001971"/>
    </source>
</evidence>
<accession>A0A8H3GLN9</accession>
<dbReference type="GO" id="GO:0016705">
    <property type="term" value="F:oxidoreductase activity, acting on paired donors, with incorporation or reduction of molecular oxygen"/>
    <property type="evidence" value="ECO:0007669"/>
    <property type="project" value="InterPro"/>
</dbReference>
<gene>
    <name evidence="8" type="ORF">RDB_LOCUS92096</name>
</gene>
<dbReference type="InterPro" id="IPR050364">
    <property type="entry name" value="Cytochrome_P450_fung"/>
</dbReference>
<dbReference type="GO" id="GO:0004497">
    <property type="term" value="F:monooxygenase activity"/>
    <property type="evidence" value="ECO:0007669"/>
    <property type="project" value="UniProtKB-KW"/>
</dbReference>
<dbReference type="InterPro" id="IPR036396">
    <property type="entry name" value="Cyt_P450_sf"/>
</dbReference>
<dbReference type="Gene3D" id="1.10.630.10">
    <property type="entry name" value="Cytochrome P450"/>
    <property type="match status" value="1"/>
</dbReference>
<dbReference type="GO" id="GO:0020037">
    <property type="term" value="F:heme binding"/>
    <property type="evidence" value="ECO:0007669"/>
    <property type="project" value="InterPro"/>
</dbReference>
<reference evidence="8" key="1">
    <citation type="submission" date="2021-01" db="EMBL/GenBank/DDBJ databases">
        <authorList>
            <person name="Kaushik A."/>
        </authorList>
    </citation>
    <scope>NUCLEOTIDE SEQUENCE</scope>
    <source>
        <strain evidence="8">AG2-2IIIB</strain>
    </source>
</reference>
<evidence type="ECO:0000256" key="7">
    <source>
        <dbReference type="ARBA" id="ARBA00023033"/>
    </source>
</evidence>
<evidence type="ECO:0000256" key="2">
    <source>
        <dbReference type="ARBA" id="ARBA00010617"/>
    </source>
</evidence>
<dbReference type="PANTHER" id="PTHR46300">
    <property type="entry name" value="P450, PUTATIVE (EUROFUNG)-RELATED-RELATED"/>
    <property type="match status" value="1"/>
</dbReference>
<dbReference type="Proteomes" id="UP000663843">
    <property type="component" value="Unassembled WGS sequence"/>
</dbReference>
<evidence type="ECO:0000256" key="4">
    <source>
        <dbReference type="ARBA" id="ARBA00022723"/>
    </source>
</evidence>
<comment type="cofactor">
    <cofactor evidence="1">
        <name>heme</name>
        <dbReference type="ChEBI" id="CHEBI:30413"/>
    </cofactor>
</comment>
<keyword evidence="5" id="KW-0560">Oxidoreductase</keyword>
<dbReference type="EMBL" id="CAJMWT010002858">
    <property type="protein sequence ID" value="CAE6456505.1"/>
    <property type="molecule type" value="Genomic_DNA"/>
</dbReference>
<name>A0A8H3GLN9_9AGAM</name>
<evidence type="ECO:0000256" key="5">
    <source>
        <dbReference type="ARBA" id="ARBA00023002"/>
    </source>
</evidence>
<keyword evidence="4" id="KW-0479">Metal-binding</keyword>
<organism evidence="8 9">
    <name type="scientific">Rhizoctonia solani</name>
    <dbReference type="NCBI Taxonomy" id="456999"/>
    <lineage>
        <taxon>Eukaryota</taxon>
        <taxon>Fungi</taxon>
        <taxon>Dikarya</taxon>
        <taxon>Basidiomycota</taxon>
        <taxon>Agaricomycotina</taxon>
        <taxon>Agaricomycetes</taxon>
        <taxon>Cantharellales</taxon>
        <taxon>Ceratobasidiaceae</taxon>
        <taxon>Rhizoctonia</taxon>
    </lineage>
</organism>
<protein>
    <recommendedName>
        <fullName evidence="10">Cytochrome P450</fullName>
    </recommendedName>
</protein>
<sequence length="137" mass="16037">MIKNSALMNWPSFIPFIDYNDIWRHYRRIMNNWLNVRAVAQFSDLQEQQAHLFLQRLLNATNYPQPFKYVKDEIVFLAGSLALRLAYGYTPQDPQDPFFKEAKLTFHNIASAGTQNSEFPCELISSNGTYPRLVSWD</sequence>
<evidence type="ECO:0000313" key="9">
    <source>
        <dbReference type="Proteomes" id="UP000663843"/>
    </source>
</evidence>